<gene>
    <name evidence="2" type="ORF">BAE44_0002164</name>
</gene>
<dbReference type="AlphaFoldDB" id="A0A1E5WHH9"/>
<reference evidence="2 3" key="1">
    <citation type="submission" date="2016-09" db="EMBL/GenBank/DDBJ databases">
        <title>The draft genome of Dichanthelium oligosanthes: A C3 panicoid grass species.</title>
        <authorList>
            <person name="Studer A.J."/>
            <person name="Schnable J.C."/>
            <person name="Brutnell T.P."/>
        </authorList>
    </citation>
    <scope>NUCLEOTIDE SEQUENCE [LARGE SCALE GENOMIC DNA]</scope>
    <source>
        <strain evidence="3">cv. Kellogg 1175</strain>
        <tissue evidence="2">Leaf</tissue>
    </source>
</reference>
<protein>
    <submittedName>
        <fullName evidence="2">Uncharacterized protein</fullName>
    </submittedName>
</protein>
<dbReference type="EMBL" id="LWDX02007771">
    <property type="protein sequence ID" value="OEL36818.1"/>
    <property type="molecule type" value="Genomic_DNA"/>
</dbReference>
<sequence>MASSDLSSMDGDAPPTLQHVWEDDDLSPHTEEETIELKRGGFRGTVLRSWKRWWPRSLDLLNLGGGRFCVAKAISVEHSVMFDDLEEGPRPGEDFVVLSGVEVLRGGGDGEGCLRMVKHKSKRYTFGSHRIEWVL</sequence>
<dbReference type="Proteomes" id="UP000095767">
    <property type="component" value="Unassembled WGS sequence"/>
</dbReference>
<proteinExistence type="predicted"/>
<comment type="caution">
    <text evidence="2">The sequence shown here is derived from an EMBL/GenBank/DDBJ whole genome shotgun (WGS) entry which is preliminary data.</text>
</comment>
<feature type="region of interest" description="Disordered" evidence="1">
    <location>
        <begin position="1"/>
        <end position="28"/>
    </location>
</feature>
<organism evidence="2 3">
    <name type="scientific">Dichanthelium oligosanthes</name>
    <dbReference type="NCBI Taxonomy" id="888268"/>
    <lineage>
        <taxon>Eukaryota</taxon>
        <taxon>Viridiplantae</taxon>
        <taxon>Streptophyta</taxon>
        <taxon>Embryophyta</taxon>
        <taxon>Tracheophyta</taxon>
        <taxon>Spermatophyta</taxon>
        <taxon>Magnoliopsida</taxon>
        <taxon>Liliopsida</taxon>
        <taxon>Poales</taxon>
        <taxon>Poaceae</taxon>
        <taxon>PACMAD clade</taxon>
        <taxon>Panicoideae</taxon>
        <taxon>Panicodae</taxon>
        <taxon>Paniceae</taxon>
        <taxon>Dichantheliinae</taxon>
        <taxon>Dichanthelium</taxon>
    </lineage>
</organism>
<name>A0A1E5WHH9_9POAL</name>
<keyword evidence="3" id="KW-1185">Reference proteome</keyword>
<evidence type="ECO:0000256" key="1">
    <source>
        <dbReference type="SAM" id="MobiDB-lite"/>
    </source>
</evidence>
<dbReference type="Pfam" id="PF07893">
    <property type="entry name" value="DUF1668"/>
    <property type="match status" value="1"/>
</dbReference>
<accession>A0A1E5WHH9</accession>
<dbReference type="InterPro" id="IPR012871">
    <property type="entry name" value="DUF1668_ORYSA"/>
</dbReference>
<evidence type="ECO:0000313" key="2">
    <source>
        <dbReference type="EMBL" id="OEL36818.1"/>
    </source>
</evidence>
<evidence type="ECO:0000313" key="3">
    <source>
        <dbReference type="Proteomes" id="UP000095767"/>
    </source>
</evidence>